<evidence type="ECO:0000259" key="2">
    <source>
        <dbReference type="PROSITE" id="PS50222"/>
    </source>
</evidence>
<dbReference type="PROSITE" id="PS00018">
    <property type="entry name" value="EF_HAND_1"/>
    <property type="match status" value="1"/>
</dbReference>
<reference evidence="3 4" key="1">
    <citation type="journal article" date="2013" name="Genome Biol. Evol.">
        <title>Genomes of Stigonematalean cyanobacteria (subsection V) and the evolution of oxygenic photosynthesis from prokaryotes to plastids.</title>
        <authorList>
            <person name="Dagan T."/>
            <person name="Roettger M."/>
            <person name="Stucken K."/>
            <person name="Landan G."/>
            <person name="Koch R."/>
            <person name="Major P."/>
            <person name="Gould S.B."/>
            <person name="Goremykin V.V."/>
            <person name="Rippka R."/>
            <person name="Tandeau de Marsac N."/>
            <person name="Gugger M."/>
            <person name="Lockhart P.J."/>
            <person name="Allen J.F."/>
            <person name="Brune I."/>
            <person name="Maus I."/>
            <person name="Puhler A."/>
            <person name="Martin W.F."/>
        </authorList>
    </citation>
    <scope>NUCLEOTIDE SEQUENCE [LARGE SCALE GENOMIC DNA]</scope>
    <source>
        <strain evidence="3 4">PCC 7110</strain>
    </source>
</reference>
<dbReference type="AlphaFoldDB" id="A0A139XB55"/>
<keyword evidence="1" id="KW-0175">Coiled coil</keyword>
<gene>
    <name evidence="3" type="ORF">WA1_18140</name>
</gene>
<dbReference type="OrthoDB" id="9768004at2"/>
<dbReference type="SUPFAM" id="SSF52129">
    <property type="entry name" value="Caspase-like"/>
    <property type="match status" value="1"/>
</dbReference>
<proteinExistence type="predicted"/>
<dbReference type="Gene3D" id="3.40.50.1460">
    <property type="match status" value="1"/>
</dbReference>
<dbReference type="InterPro" id="IPR008629">
    <property type="entry name" value="GUN4-like"/>
</dbReference>
<dbReference type="CDD" id="cd16383">
    <property type="entry name" value="GUN4"/>
    <property type="match status" value="1"/>
</dbReference>
<dbReference type="PANTHER" id="PTHR34800">
    <property type="entry name" value="TETRAPYRROLE-BINDING PROTEIN, CHLOROPLASTIC"/>
    <property type="match status" value="1"/>
</dbReference>
<evidence type="ECO:0000313" key="4">
    <source>
        <dbReference type="Proteomes" id="UP000076925"/>
    </source>
</evidence>
<keyword evidence="4" id="KW-1185">Reference proteome</keyword>
<dbReference type="GO" id="GO:0005509">
    <property type="term" value="F:calcium ion binding"/>
    <property type="evidence" value="ECO:0007669"/>
    <property type="project" value="InterPro"/>
</dbReference>
<dbReference type="Proteomes" id="UP000076925">
    <property type="component" value="Unassembled WGS sequence"/>
</dbReference>
<dbReference type="Pfam" id="PF05419">
    <property type="entry name" value="GUN4"/>
    <property type="match status" value="1"/>
</dbReference>
<dbReference type="RefSeq" id="WP_017746352.1">
    <property type="nucleotide sequence ID" value="NZ_KQ976354.1"/>
</dbReference>
<evidence type="ECO:0000313" key="3">
    <source>
        <dbReference type="EMBL" id="KYC41938.1"/>
    </source>
</evidence>
<dbReference type="InterPro" id="IPR011600">
    <property type="entry name" value="Pept_C14_caspase"/>
</dbReference>
<organism evidence="3 4">
    <name type="scientific">Scytonema hofmannii PCC 7110</name>
    <dbReference type="NCBI Taxonomy" id="128403"/>
    <lineage>
        <taxon>Bacteria</taxon>
        <taxon>Bacillati</taxon>
        <taxon>Cyanobacteriota</taxon>
        <taxon>Cyanophyceae</taxon>
        <taxon>Nostocales</taxon>
        <taxon>Scytonemataceae</taxon>
        <taxon>Scytonema</taxon>
    </lineage>
</organism>
<evidence type="ECO:0000256" key="1">
    <source>
        <dbReference type="SAM" id="Coils"/>
    </source>
</evidence>
<feature type="domain" description="EF-hand" evidence="2">
    <location>
        <begin position="203"/>
        <end position="225"/>
    </location>
</feature>
<dbReference type="SUPFAM" id="SSF140869">
    <property type="entry name" value="GUN4-like"/>
    <property type="match status" value="1"/>
</dbReference>
<dbReference type="PANTHER" id="PTHR34800:SF1">
    <property type="entry name" value="TETRAPYRROLE-BINDING PROTEIN, CHLOROPLASTIC"/>
    <property type="match status" value="1"/>
</dbReference>
<dbReference type="STRING" id="128403.WA1_18140"/>
<dbReference type="EMBL" id="ANNX02000020">
    <property type="protein sequence ID" value="KYC41938.1"/>
    <property type="molecule type" value="Genomic_DNA"/>
</dbReference>
<dbReference type="GO" id="GO:0004197">
    <property type="term" value="F:cysteine-type endopeptidase activity"/>
    <property type="evidence" value="ECO:0007669"/>
    <property type="project" value="InterPro"/>
</dbReference>
<dbReference type="GO" id="GO:0006508">
    <property type="term" value="P:proteolysis"/>
    <property type="evidence" value="ECO:0007669"/>
    <property type="project" value="InterPro"/>
</dbReference>
<dbReference type="GO" id="GO:0046906">
    <property type="term" value="F:tetrapyrrole binding"/>
    <property type="evidence" value="ECO:0007669"/>
    <property type="project" value="TreeGrafter"/>
</dbReference>
<comment type="caution">
    <text evidence="3">The sequence shown here is derived from an EMBL/GenBank/DDBJ whole genome shotgun (WGS) entry which is preliminary data.</text>
</comment>
<dbReference type="PROSITE" id="PS50222">
    <property type="entry name" value="EF_HAND_2"/>
    <property type="match status" value="1"/>
</dbReference>
<protein>
    <recommendedName>
        <fullName evidence="2">EF-hand domain-containing protein</fullName>
    </recommendedName>
</protein>
<dbReference type="Pfam" id="PF00656">
    <property type="entry name" value="Peptidase_C14"/>
    <property type="match status" value="1"/>
</dbReference>
<name>A0A139XB55_9CYAN</name>
<dbReference type="Gene3D" id="1.10.10.1770">
    <property type="entry name" value="Gun4-like"/>
    <property type="match status" value="1"/>
</dbReference>
<sequence length="551" mass="63078">MGKFALLIGVSQYESSLFNPLPGVVRDIEAMQRVLKHPEMGDFDNVEQLIDGDALVINQKIEQLFIENRQRNDLTLLYLSGHGFLDKNGYLYYVSRNTHVTSQNKIYTSNAVAARFIQEQCMNLSQSKRQVLILDCCFSGAFVEGMGAKQAIPIIDDKILAQLGGEGRVVLTSSTATQLSYEDREGGFYTRYLIEGIEKGAADADNDGVISVAELHDYAKRKVQEAQPAMKPEIFAFWEGYTIHLAKAPLGDSRLEYRKTVEQCVKDSGFLVQKNCFKKVARRILTNKQKQLRIETEIATAIEEEVLQPFRDYQESLREYEEALAEALEEENILSDVSWQLLKQLQQMLKLQDEDVTPIHERLIPSQQPISSTPQPTLPPTKAITTAEEDDLKSEKGVDYTKLQNLLMAGKWKEADQETYLVMLQAVGRQEGDWIREEELLNFPCTDLRTIDQLWVKYSNGRFGFSVQKRIYLDIGGILNGRYYDERSWNKYCNLVGWKVKGKWIAESEVIYNTSAPDGHLPLWFFWVLFVDDWDVILVSFLALRLVKCKI</sequence>
<feature type="coiled-coil region" evidence="1">
    <location>
        <begin position="310"/>
        <end position="337"/>
    </location>
</feature>
<dbReference type="Gene3D" id="1.25.40.620">
    <property type="match status" value="1"/>
</dbReference>
<dbReference type="InterPro" id="IPR018247">
    <property type="entry name" value="EF_Hand_1_Ca_BS"/>
</dbReference>
<accession>A0A139XB55</accession>
<dbReference type="InterPro" id="IPR029030">
    <property type="entry name" value="Caspase-like_dom_sf"/>
</dbReference>
<dbReference type="InterPro" id="IPR037215">
    <property type="entry name" value="GUN4-like_sf"/>
</dbReference>
<dbReference type="InterPro" id="IPR002048">
    <property type="entry name" value="EF_hand_dom"/>
</dbReference>